<gene>
    <name evidence="10" type="ORF">KR093_001568</name>
</gene>
<evidence type="ECO:0000256" key="8">
    <source>
        <dbReference type="RuleBase" id="RU000461"/>
    </source>
</evidence>
<dbReference type="SUPFAM" id="SSF48264">
    <property type="entry name" value="Cytochrome P450"/>
    <property type="match status" value="1"/>
</dbReference>
<keyword evidence="9" id="KW-1133">Transmembrane helix</keyword>
<dbReference type="EMBL" id="JAJJHW010000651">
    <property type="protein sequence ID" value="KAH8385037.1"/>
    <property type="molecule type" value="Genomic_DNA"/>
</dbReference>
<dbReference type="Gene3D" id="1.10.630.10">
    <property type="entry name" value="Cytochrome P450"/>
    <property type="match status" value="1"/>
</dbReference>
<dbReference type="PANTHER" id="PTHR24303">
    <property type="entry name" value="HEME-BINDING MONOOXYGENASE FAMILY"/>
    <property type="match status" value="1"/>
</dbReference>
<comment type="caution">
    <text evidence="10">The sequence shown here is derived from an EMBL/GenBank/DDBJ whole genome shotgun (WGS) entry which is preliminary data.</text>
</comment>
<accession>A0AAD4K8Q2</accession>
<evidence type="ECO:0000313" key="11">
    <source>
        <dbReference type="Proteomes" id="UP001200034"/>
    </source>
</evidence>
<keyword evidence="7 8" id="KW-0349">Heme</keyword>
<comment type="similarity">
    <text evidence="2 8">Belongs to the cytochrome P450 family.</text>
</comment>
<feature type="binding site" description="axial binding residue" evidence="7">
    <location>
        <position position="518"/>
    </location>
    <ligand>
        <name>heme</name>
        <dbReference type="ChEBI" id="CHEBI:30413"/>
    </ligand>
    <ligandPart>
        <name>Fe</name>
        <dbReference type="ChEBI" id="CHEBI:18248"/>
    </ligandPart>
</feature>
<feature type="transmembrane region" description="Helical" evidence="9">
    <location>
        <begin position="6"/>
        <end position="28"/>
    </location>
</feature>
<evidence type="ECO:0000256" key="1">
    <source>
        <dbReference type="ARBA" id="ARBA00001971"/>
    </source>
</evidence>
<evidence type="ECO:0000256" key="9">
    <source>
        <dbReference type="SAM" id="Phobius"/>
    </source>
</evidence>
<organism evidence="10 11">
    <name type="scientific">Drosophila rubida</name>
    <dbReference type="NCBI Taxonomy" id="30044"/>
    <lineage>
        <taxon>Eukaryota</taxon>
        <taxon>Metazoa</taxon>
        <taxon>Ecdysozoa</taxon>
        <taxon>Arthropoda</taxon>
        <taxon>Hexapoda</taxon>
        <taxon>Insecta</taxon>
        <taxon>Pterygota</taxon>
        <taxon>Neoptera</taxon>
        <taxon>Endopterygota</taxon>
        <taxon>Diptera</taxon>
        <taxon>Brachycera</taxon>
        <taxon>Muscomorpha</taxon>
        <taxon>Ephydroidea</taxon>
        <taxon>Drosophilidae</taxon>
        <taxon>Drosophila</taxon>
    </lineage>
</organism>
<dbReference type="InterPro" id="IPR001128">
    <property type="entry name" value="Cyt_P450"/>
</dbReference>
<evidence type="ECO:0000313" key="10">
    <source>
        <dbReference type="EMBL" id="KAH8385037.1"/>
    </source>
</evidence>
<dbReference type="PRINTS" id="PR00463">
    <property type="entry name" value="EP450I"/>
</dbReference>
<evidence type="ECO:0000256" key="2">
    <source>
        <dbReference type="ARBA" id="ARBA00010617"/>
    </source>
</evidence>
<comment type="cofactor">
    <cofactor evidence="1 7">
        <name>heme</name>
        <dbReference type="ChEBI" id="CHEBI:30413"/>
    </cofactor>
</comment>
<keyword evidence="6 8" id="KW-0503">Monooxygenase</keyword>
<evidence type="ECO:0008006" key="12">
    <source>
        <dbReference type="Google" id="ProtNLM"/>
    </source>
</evidence>
<dbReference type="Proteomes" id="UP001200034">
    <property type="component" value="Unassembled WGS sequence"/>
</dbReference>
<sequence length="571" mass="65737">MLFTILHSLVGFTLLMIVVSYVLIIFGCKRKAIVEIRLSNSEQSYRKLHQAPGPHPWPIIGNLDIVGRFSNPFEGFGAVAKQYGDIYSLTLGQTRCLIVNNLELIREVLNKNGKYFGGRPDFLRYHKLFGGDRNNSLALCDWSLLQQKRRNLARRHCSPRESSSYFTKMSRIGCDEIYNLMQKLEKSIRPGEPFNIKPLILKACANMFSQYMCSLRFDYEDTEFQQIVQFFDEIFWEINQGYPLDFLPWLLPLYKKHTTKICHWSTTIRKFILERVINQRELNIDIDEPDNDFTDALLKSLRENNNVSRNTIIFMLEDFIGGHSAVGNLVMLCLAYIAKDPLIGKNIQTEVDLVSNKGQRSITLHDMNEMPYTMATIFEVLRYSSSPIVPHVATRDTEISGYGVTIGSIVFINNYELNMSHKYWDNPETFDPKRFLEEKNKSIAISSKFYDTRRLSEESDSGIEIEKDTGIYYSSVKNQIFRGKVLENNSKGYSQHNRFQLKKNIPHFLPFSIGKRTCIGQNLVRGFGFIMLANIIQNYNINSDNLSSIKIDSATVALPAATFPLVLTPRM</sequence>
<dbReference type="CDD" id="cd20617">
    <property type="entry name" value="CYP1_2-like"/>
    <property type="match status" value="1"/>
</dbReference>
<dbReference type="InterPro" id="IPR002401">
    <property type="entry name" value="Cyt_P450_E_grp-I"/>
</dbReference>
<keyword evidence="4 8" id="KW-0560">Oxidoreductase</keyword>
<reference evidence="10" key="1">
    <citation type="journal article" date="2021" name="Mol. Ecol. Resour.">
        <title>Phylogenomic analyses of the genus Drosophila reveals genomic signals of climate adaptation.</title>
        <authorList>
            <person name="Li F."/>
            <person name="Rane R.V."/>
            <person name="Luria V."/>
            <person name="Xiong Z."/>
            <person name="Chen J."/>
            <person name="Li Z."/>
            <person name="Catullo R.A."/>
            <person name="Griffin P.C."/>
            <person name="Schiffer M."/>
            <person name="Pearce S."/>
            <person name="Lee S.F."/>
            <person name="McElroy K."/>
            <person name="Stocker A."/>
            <person name="Shirriffs J."/>
            <person name="Cockerell F."/>
            <person name="Coppin C."/>
            <person name="Sgro C.M."/>
            <person name="Karger A."/>
            <person name="Cain J.W."/>
            <person name="Weber J.A."/>
            <person name="Santpere G."/>
            <person name="Kirschner M.W."/>
            <person name="Hoffmann A.A."/>
            <person name="Oakeshott J.G."/>
            <person name="Zhang G."/>
        </authorList>
    </citation>
    <scope>NUCLEOTIDE SEQUENCE</scope>
    <source>
        <strain evidence="10">BGI-SZ-2011g</strain>
    </source>
</reference>
<dbReference type="InterPro" id="IPR017972">
    <property type="entry name" value="Cyt_P450_CS"/>
</dbReference>
<dbReference type="Pfam" id="PF00067">
    <property type="entry name" value="p450"/>
    <property type="match status" value="2"/>
</dbReference>
<evidence type="ECO:0000256" key="4">
    <source>
        <dbReference type="ARBA" id="ARBA00023002"/>
    </source>
</evidence>
<keyword evidence="9" id="KW-0472">Membrane</keyword>
<keyword evidence="11" id="KW-1185">Reference proteome</keyword>
<proteinExistence type="inferred from homology"/>
<dbReference type="GO" id="GO:0005506">
    <property type="term" value="F:iron ion binding"/>
    <property type="evidence" value="ECO:0007669"/>
    <property type="project" value="InterPro"/>
</dbReference>
<keyword evidence="3 7" id="KW-0479">Metal-binding</keyword>
<evidence type="ECO:0000256" key="7">
    <source>
        <dbReference type="PIRSR" id="PIRSR602401-1"/>
    </source>
</evidence>
<keyword evidence="9" id="KW-0812">Transmembrane</keyword>
<dbReference type="AlphaFoldDB" id="A0AAD4K8Q2"/>
<dbReference type="GO" id="GO:0020037">
    <property type="term" value="F:heme binding"/>
    <property type="evidence" value="ECO:0007669"/>
    <property type="project" value="InterPro"/>
</dbReference>
<dbReference type="GO" id="GO:0016705">
    <property type="term" value="F:oxidoreductase activity, acting on paired donors, with incorporation or reduction of molecular oxygen"/>
    <property type="evidence" value="ECO:0007669"/>
    <property type="project" value="InterPro"/>
</dbReference>
<dbReference type="PANTHER" id="PTHR24303:SF31">
    <property type="entry name" value="CYTOCHROME P450 307A1-RELATED"/>
    <property type="match status" value="1"/>
</dbReference>
<dbReference type="GO" id="GO:0004497">
    <property type="term" value="F:monooxygenase activity"/>
    <property type="evidence" value="ECO:0007669"/>
    <property type="project" value="UniProtKB-KW"/>
</dbReference>
<evidence type="ECO:0000256" key="3">
    <source>
        <dbReference type="ARBA" id="ARBA00022723"/>
    </source>
</evidence>
<keyword evidence="5 7" id="KW-0408">Iron</keyword>
<evidence type="ECO:0000256" key="6">
    <source>
        <dbReference type="ARBA" id="ARBA00023033"/>
    </source>
</evidence>
<dbReference type="PROSITE" id="PS00086">
    <property type="entry name" value="CYTOCHROME_P450"/>
    <property type="match status" value="1"/>
</dbReference>
<name>A0AAD4K8Q2_9MUSC</name>
<protein>
    <recommendedName>
        <fullName evidence="12">Cytochrome P450 307a1</fullName>
    </recommendedName>
</protein>
<dbReference type="InterPro" id="IPR036396">
    <property type="entry name" value="Cyt_P450_sf"/>
</dbReference>
<evidence type="ECO:0000256" key="5">
    <source>
        <dbReference type="ARBA" id="ARBA00023004"/>
    </source>
</evidence>